<evidence type="ECO:0000313" key="2">
    <source>
        <dbReference type="EMBL" id="GBO99278.1"/>
    </source>
</evidence>
<feature type="region of interest" description="Disordered" evidence="1">
    <location>
        <begin position="233"/>
        <end position="252"/>
    </location>
</feature>
<organism evidence="2 3">
    <name type="scientific">Eumeta variegata</name>
    <name type="common">Bagworm moth</name>
    <name type="synonym">Eumeta japonica</name>
    <dbReference type="NCBI Taxonomy" id="151549"/>
    <lineage>
        <taxon>Eukaryota</taxon>
        <taxon>Metazoa</taxon>
        <taxon>Ecdysozoa</taxon>
        <taxon>Arthropoda</taxon>
        <taxon>Hexapoda</taxon>
        <taxon>Insecta</taxon>
        <taxon>Pterygota</taxon>
        <taxon>Neoptera</taxon>
        <taxon>Endopterygota</taxon>
        <taxon>Lepidoptera</taxon>
        <taxon>Glossata</taxon>
        <taxon>Ditrysia</taxon>
        <taxon>Tineoidea</taxon>
        <taxon>Psychidae</taxon>
        <taxon>Oiketicinae</taxon>
        <taxon>Eumeta</taxon>
    </lineage>
</organism>
<feature type="region of interest" description="Disordered" evidence="1">
    <location>
        <begin position="265"/>
        <end position="295"/>
    </location>
</feature>
<dbReference type="AlphaFoldDB" id="A0A4C1SAR9"/>
<proteinExistence type="predicted"/>
<dbReference type="OrthoDB" id="6764815at2759"/>
<dbReference type="Proteomes" id="UP000299102">
    <property type="component" value="Unassembled WGS sequence"/>
</dbReference>
<gene>
    <name evidence="2" type="ORF">EVAR_542_1</name>
</gene>
<sequence>MPQARQLQEVVFHVLYFVGPVVDSTSRCILKATLELVNKDIICFLVFLEPKKLTQPLDDERCAYPLPHAYPQLGLSGMQLRVNSPLVPFPYAECPHPAELQKNTPKATRSAGRRRASRGLRCDPLNKKLKPGRRAADQFPAWRREAALALSVTESATGTLSKPPGSSSFVSVILVWFLKLSKSSRIDWISSVRAFKFSSVNWSVFSFREELKLVNRGGVKAWAVWPPPTASVQSASCSQNRPSRAPEGLTKTTRTSRWGEAFAWSAGSNSSSHRGLARTAQPPSATSRPHELNAPRYRHWYPRPRVHHRLKRYSNGDGRSPRGFELGDRRVRGSAPSVPQRGGKTPRFNGLQKIFPTNELYVGVRIDIALIQETFLKPNRPRACAIAGYVQLRTDRTYARKGDSYDGSSHYRHSLGLPPSPKPLLRATLEPSCLGMPSSSSAILIVKSQMGLCRNG</sequence>
<reference evidence="2 3" key="1">
    <citation type="journal article" date="2019" name="Commun. Biol.">
        <title>The bagworm genome reveals a unique fibroin gene that provides high tensile strength.</title>
        <authorList>
            <person name="Kono N."/>
            <person name="Nakamura H."/>
            <person name="Ohtoshi R."/>
            <person name="Tomita M."/>
            <person name="Numata K."/>
            <person name="Arakawa K."/>
        </authorList>
    </citation>
    <scope>NUCLEOTIDE SEQUENCE [LARGE SCALE GENOMIC DNA]</scope>
</reference>
<feature type="compositionally biased region" description="Basic and acidic residues" evidence="1">
    <location>
        <begin position="319"/>
        <end position="331"/>
    </location>
</feature>
<feature type="region of interest" description="Disordered" evidence="1">
    <location>
        <begin position="97"/>
        <end position="117"/>
    </location>
</feature>
<evidence type="ECO:0000313" key="3">
    <source>
        <dbReference type="Proteomes" id="UP000299102"/>
    </source>
</evidence>
<accession>A0A4C1SAR9</accession>
<evidence type="ECO:0000256" key="1">
    <source>
        <dbReference type="SAM" id="MobiDB-lite"/>
    </source>
</evidence>
<feature type="compositionally biased region" description="Polar residues" evidence="1">
    <location>
        <begin position="233"/>
        <end position="242"/>
    </location>
</feature>
<feature type="region of interest" description="Disordered" evidence="1">
    <location>
        <begin position="311"/>
        <end position="348"/>
    </location>
</feature>
<name>A0A4C1SAR9_EUMVA</name>
<dbReference type="EMBL" id="BGZK01000002">
    <property type="protein sequence ID" value="GBO99278.1"/>
    <property type="molecule type" value="Genomic_DNA"/>
</dbReference>
<protein>
    <submittedName>
        <fullName evidence="2">Uncharacterized protein</fullName>
    </submittedName>
</protein>
<comment type="caution">
    <text evidence="2">The sequence shown here is derived from an EMBL/GenBank/DDBJ whole genome shotgun (WGS) entry which is preliminary data.</text>
</comment>
<keyword evidence="3" id="KW-1185">Reference proteome</keyword>